<dbReference type="AlphaFoldDB" id="A0A8H5GWT0"/>
<feature type="domain" description="AMP-dependent synthetase/ligase" evidence="2">
    <location>
        <begin position="87"/>
        <end position="271"/>
    </location>
</feature>
<dbReference type="Pfam" id="PF23562">
    <property type="entry name" value="AMP-binding_C_3"/>
    <property type="match status" value="1"/>
</dbReference>
<dbReference type="PANTHER" id="PTHR43201:SF8">
    <property type="entry name" value="ACYL-COA SYNTHETASE FAMILY MEMBER 3"/>
    <property type="match status" value="1"/>
</dbReference>
<protein>
    <recommendedName>
        <fullName evidence="2">AMP-dependent synthetase/ligase domain-containing protein</fullName>
    </recommendedName>
</protein>
<dbReference type="OrthoDB" id="429813at2759"/>
<gene>
    <name evidence="3" type="ORF">D9757_009922</name>
</gene>
<dbReference type="InterPro" id="IPR000873">
    <property type="entry name" value="AMP-dep_synth/lig_dom"/>
</dbReference>
<evidence type="ECO:0000256" key="1">
    <source>
        <dbReference type="ARBA" id="ARBA00006432"/>
    </source>
</evidence>
<comment type="caution">
    <text evidence="3">The sequence shown here is derived from an EMBL/GenBank/DDBJ whole genome shotgun (WGS) entry which is preliminary data.</text>
</comment>
<dbReference type="Proteomes" id="UP000518752">
    <property type="component" value="Unassembled WGS sequence"/>
</dbReference>
<dbReference type="PANTHER" id="PTHR43201">
    <property type="entry name" value="ACYL-COA SYNTHETASE"/>
    <property type="match status" value="1"/>
</dbReference>
<dbReference type="InterPro" id="IPR042099">
    <property type="entry name" value="ANL_N_sf"/>
</dbReference>
<evidence type="ECO:0000313" key="4">
    <source>
        <dbReference type="Proteomes" id="UP000518752"/>
    </source>
</evidence>
<accession>A0A8H5GWT0</accession>
<evidence type="ECO:0000259" key="2">
    <source>
        <dbReference type="Pfam" id="PF00501"/>
    </source>
</evidence>
<dbReference type="EMBL" id="JAACJN010000110">
    <property type="protein sequence ID" value="KAF5372437.1"/>
    <property type="molecule type" value="Genomic_DNA"/>
</dbReference>
<dbReference type="SUPFAM" id="SSF56801">
    <property type="entry name" value="Acetyl-CoA synthetase-like"/>
    <property type="match status" value="1"/>
</dbReference>
<proteinExistence type="inferred from homology"/>
<organism evidence="3 4">
    <name type="scientific">Collybiopsis confluens</name>
    <dbReference type="NCBI Taxonomy" id="2823264"/>
    <lineage>
        <taxon>Eukaryota</taxon>
        <taxon>Fungi</taxon>
        <taxon>Dikarya</taxon>
        <taxon>Basidiomycota</taxon>
        <taxon>Agaricomycotina</taxon>
        <taxon>Agaricomycetes</taxon>
        <taxon>Agaricomycetidae</taxon>
        <taxon>Agaricales</taxon>
        <taxon>Marasmiineae</taxon>
        <taxon>Omphalotaceae</taxon>
        <taxon>Collybiopsis</taxon>
    </lineage>
</organism>
<keyword evidence="4" id="KW-1185">Reference proteome</keyword>
<dbReference type="GO" id="GO:0031956">
    <property type="term" value="F:medium-chain fatty acid-CoA ligase activity"/>
    <property type="evidence" value="ECO:0007669"/>
    <property type="project" value="TreeGrafter"/>
</dbReference>
<dbReference type="Pfam" id="PF00501">
    <property type="entry name" value="AMP-binding"/>
    <property type="match status" value="1"/>
</dbReference>
<name>A0A8H5GWT0_9AGAR</name>
<comment type="similarity">
    <text evidence="1">Belongs to the ATP-dependent AMP-binding enzyme family.</text>
</comment>
<dbReference type="GO" id="GO:0006631">
    <property type="term" value="P:fatty acid metabolic process"/>
    <property type="evidence" value="ECO:0007669"/>
    <property type="project" value="TreeGrafter"/>
</dbReference>
<sequence length="550" mass="61019">MPSLTTPHCYRIFKEPQLSRFTSIPDIYDWNFHNNPDYPVFTYQNDQGRRLFASYGAVVPAAHKAAFHVSNTLGLDISADRGSYPTVALLTTADTVTTYTTLIGMLHLGLLVFPISPRFSPQVIAHLLEKSNATAVLVSDDWLHGLASNAIDILMNSGSKHRISGVFFLPQYTDLYESSSIIKFLPKKEMNTETPALLVHTSCSTSQYPKVIAWTVGMNFQQARGPATGTRELVGKVLGCFAIEPFHGIGLLLLFWMPSTGITMGTFRPRSPAVVPKPDAEWSTDNTKIDFLAKMQGVLSGGKAIRKAAGDLLASRGVSLRNMYGSTESGHLSAVPSPHLDRDWEYFTLHQQCKVEFDPIGDGSFHAIVLPSVTHDPPSLNTMFGENQAYATGDLFFPHPHKPGYWKFFGRMDARIMLSSGLVVNASHIEEHICEHEDILAAVVFGYARPRLGVIIHLKSDCPFAPEEAQLKRDKIWPHIEKMNKCNLAKYSCIAKEMIIFTQPGKPFPYSQKGAPRRPAVIIDYQAEIDALYGSPMLDPLFFRGASLKT</sequence>
<evidence type="ECO:0000313" key="3">
    <source>
        <dbReference type="EMBL" id="KAF5372437.1"/>
    </source>
</evidence>
<dbReference type="Gene3D" id="3.40.50.12780">
    <property type="entry name" value="N-terminal domain of ligase-like"/>
    <property type="match status" value="1"/>
</dbReference>
<reference evidence="3 4" key="1">
    <citation type="journal article" date="2020" name="ISME J.">
        <title>Uncovering the hidden diversity of litter-decomposition mechanisms in mushroom-forming fungi.</title>
        <authorList>
            <person name="Floudas D."/>
            <person name="Bentzer J."/>
            <person name="Ahren D."/>
            <person name="Johansson T."/>
            <person name="Persson P."/>
            <person name="Tunlid A."/>
        </authorList>
    </citation>
    <scope>NUCLEOTIDE SEQUENCE [LARGE SCALE GENOMIC DNA]</scope>
    <source>
        <strain evidence="3 4">CBS 406.79</strain>
    </source>
</reference>